<evidence type="ECO:0000313" key="13">
    <source>
        <dbReference type="EMBL" id="KAK4216133.1"/>
    </source>
</evidence>
<dbReference type="GO" id="GO:0045132">
    <property type="term" value="P:meiotic chromosome segregation"/>
    <property type="evidence" value="ECO:0007669"/>
    <property type="project" value="InterPro"/>
</dbReference>
<protein>
    <recommendedName>
        <fullName evidence="15">Shugoshin</fullName>
    </recommendedName>
</protein>
<feature type="compositionally biased region" description="Basic and acidic residues" evidence="10">
    <location>
        <begin position="194"/>
        <end position="211"/>
    </location>
</feature>
<name>A0AAN6YCT0_9PEZI</name>
<feature type="compositionally biased region" description="Polar residues" evidence="10">
    <location>
        <begin position="492"/>
        <end position="506"/>
    </location>
</feature>
<sequence>MARLNEPPVAPDSLEILRRRFLRQNRDIAKINSVQSLKIRGLENECARLLSENLDLKGQVIRLEKEVKQNSAQRIADHALEIKAKMEAQLQEWGAMLAGLGVEPPAKRRSLEKRKSPKPRLSGSRSPPQRRRRNTGAGLDALAAQEGRLPPIYEHKSYPRATMNTEEILALFSEAVDSSSNSPDLGPPPVSRYVDGDPLKMDSPSPKRTDENPSAETNSNGGGLEDAEFTPKILSYGKKMLDKPDLSPRQETDLGSSKKPTALEEVMHPRPPRDTMPLSTPITTTKSSAKRKYGDENENPKAEKQRVGKENGPLQNRRVIKDIPSSRRDKAGNLKTGPLSARPPLAAKSTNDDVSSPRKVSKEPVRDDVKLVKSQQTRQSTQRETQNAHESMAIIEPVQPEPVSEVAIVSEPDVPSSPGVASLDTPVRSAQRNAPHDTPPPLDIDSNGETIRPSRRARPAVSYAEPSLRVKMRRPTKELFDAVSGEGKFIQRSGTQVPGGSTSAPPSATRPKTESDRAEGSSSKNPPPPKDQVFMRPSAMSPLAQKQLPPVTLPDTVTSDRGMQPSDAVSNPAIGTVAQVAEDQPLPEPGIDIYDFAPASPSIGKVEELNKASGKGRNSRRSSAAVLSSSRKTASATAADAEYVPESSTVTTSAAPSKSRSSHPRKRASMQAPKKTPMAELLSPEEAEAGEGDVSIESVSSTSSGPGSKISAKDKVTRRRSMML</sequence>
<dbReference type="GO" id="GO:0000779">
    <property type="term" value="C:condensed chromosome, centromeric region"/>
    <property type="evidence" value="ECO:0007669"/>
    <property type="project" value="UniProtKB-ARBA"/>
</dbReference>
<feature type="region of interest" description="Disordered" evidence="10">
    <location>
        <begin position="177"/>
        <end position="592"/>
    </location>
</feature>
<keyword evidence="6 9" id="KW-0175">Coiled coil</keyword>
<feature type="compositionally biased region" description="Basic and acidic residues" evidence="10">
    <location>
        <begin position="360"/>
        <end position="371"/>
    </location>
</feature>
<dbReference type="EMBL" id="MU858071">
    <property type="protein sequence ID" value="KAK4216133.1"/>
    <property type="molecule type" value="Genomic_DNA"/>
</dbReference>
<evidence type="ECO:0000256" key="3">
    <source>
        <dbReference type="ARBA" id="ARBA00022454"/>
    </source>
</evidence>
<evidence type="ECO:0000256" key="9">
    <source>
        <dbReference type="SAM" id="Coils"/>
    </source>
</evidence>
<evidence type="ECO:0000256" key="7">
    <source>
        <dbReference type="ARBA" id="ARBA00023306"/>
    </source>
</evidence>
<dbReference type="InterPro" id="IPR011516">
    <property type="entry name" value="Shugoshin_N"/>
</dbReference>
<feature type="compositionally biased region" description="Low complexity" evidence="10">
    <location>
        <begin position="374"/>
        <end position="385"/>
    </location>
</feature>
<feature type="compositionally biased region" description="Low complexity" evidence="10">
    <location>
        <begin position="621"/>
        <end position="641"/>
    </location>
</feature>
<feature type="domain" description="Shugoshin C-terminal" evidence="11">
    <location>
        <begin position="452"/>
        <end position="474"/>
    </location>
</feature>
<evidence type="ECO:0000256" key="8">
    <source>
        <dbReference type="ARBA" id="ARBA00023328"/>
    </source>
</evidence>
<evidence type="ECO:0000256" key="6">
    <source>
        <dbReference type="ARBA" id="ARBA00023054"/>
    </source>
</evidence>
<evidence type="ECO:0000256" key="5">
    <source>
        <dbReference type="ARBA" id="ARBA00022829"/>
    </source>
</evidence>
<dbReference type="Pfam" id="PF07557">
    <property type="entry name" value="Shugoshin_C"/>
    <property type="match status" value="1"/>
</dbReference>
<evidence type="ECO:0000259" key="11">
    <source>
        <dbReference type="Pfam" id="PF07557"/>
    </source>
</evidence>
<dbReference type="Proteomes" id="UP001301769">
    <property type="component" value="Unassembled WGS sequence"/>
</dbReference>
<keyword evidence="7" id="KW-0131">Cell cycle</keyword>
<keyword evidence="5" id="KW-0159">Chromosome partition</keyword>
<evidence type="ECO:0000256" key="4">
    <source>
        <dbReference type="ARBA" id="ARBA00022618"/>
    </source>
</evidence>
<reference evidence="13" key="2">
    <citation type="submission" date="2023-05" db="EMBL/GenBank/DDBJ databases">
        <authorList>
            <consortium name="Lawrence Berkeley National Laboratory"/>
            <person name="Steindorff A."/>
            <person name="Hensen N."/>
            <person name="Bonometti L."/>
            <person name="Westerberg I."/>
            <person name="Brannstrom I.O."/>
            <person name="Guillou S."/>
            <person name="Cros-Aarteil S."/>
            <person name="Calhoun S."/>
            <person name="Haridas S."/>
            <person name="Kuo A."/>
            <person name="Mondo S."/>
            <person name="Pangilinan J."/>
            <person name="Riley R."/>
            <person name="Labutti K."/>
            <person name="Andreopoulos B."/>
            <person name="Lipzen A."/>
            <person name="Chen C."/>
            <person name="Yanf M."/>
            <person name="Daum C."/>
            <person name="Ng V."/>
            <person name="Clum A."/>
            <person name="Ohm R."/>
            <person name="Martin F."/>
            <person name="Silar P."/>
            <person name="Natvig D."/>
            <person name="Lalanne C."/>
            <person name="Gautier V."/>
            <person name="Ament-Velasquez S.L."/>
            <person name="Kruys A."/>
            <person name="Hutchinson M.I."/>
            <person name="Powell A.J."/>
            <person name="Barry K."/>
            <person name="Miller A.N."/>
            <person name="Grigoriev I.V."/>
            <person name="Debuchy R."/>
            <person name="Gladieux P."/>
            <person name="Thoren M.H."/>
            <person name="Johannesson H."/>
        </authorList>
    </citation>
    <scope>NUCLEOTIDE SEQUENCE</scope>
    <source>
        <strain evidence="13">PSN293</strain>
    </source>
</reference>
<evidence type="ECO:0000256" key="10">
    <source>
        <dbReference type="SAM" id="MobiDB-lite"/>
    </source>
</evidence>
<evidence type="ECO:0000259" key="12">
    <source>
        <dbReference type="Pfam" id="PF07558"/>
    </source>
</evidence>
<dbReference type="InterPro" id="IPR011515">
    <property type="entry name" value="Shugoshin_C"/>
</dbReference>
<reference evidence="13" key="1">
    <citation type="journal article" date="2023" name="Mol. Phylogenet. Evol.">
        <title>Genome-scale phylogeny and comparative genomics of the fungal order Sordariales.</title>
        <authorList>
            <person name="Hensen N."/>
            <person name="Bonometti L."/>
            <person name="Westerberg I."/>
            <person name="Brannstrom I.O."/>
            <person name="Guillou S."/>
            <person name="Cros-Aarteil S."/>
            <person name="Calhoun S."/>
            <person name="Haridas S."/>
            <person name="Kuo A."/>
            <person name="Mondo S."/>
            <person name="Pangilinan J."/>
            <person name="Riley R."/>
            <person name="LaButti K."/>
            <person name="Andreopoulos B."/>
            <person name="Lipzen A."/>
            <person name="Chen C."/>
            <person name="Yan M."/>
            <person name="Daum C."/>
            <person name="Ng V."/>
            <person name="Clum A."/>
            <person name="Steindorff A."/>
            <person name="Ohm R.A."/>
            <person name="Martin F."/>
            <person name="Silar P."/>
            <person name="Natvig D.O."/>
            <person name="Lalanne C."/>
            <person name="Gautier V."/>
            <person name="Ament-Velasquez S.L."/>
            <person name="Kruys A."/>
            <person name="Hutchinson M.I."/>
            <person name="Powell A.J."/>
            <person name="Barry K."/>
            <person name="Miller A.N."/>
            <person name="Grigoriev I.V."/>
            <person name="Debuchy R."/>
            <person name="Gladieux P."/>
            <person name="Hiltunen Thoren M."/>
            <person name="Johannesson H."/>
        </authorList>
    </citation>
    <scope>NUCLEOTIDE SEQUENCE</scope>
    <source>
        <strain evidence="13">PSN293</strain>
    </source>
</reference>
<dbReference type="Pfam" id="PF07558">
    <property type="entry name" value="Shugoshin_N"/>
    <property type="match status" value="1"/>
</dbReference>
<comment type="similarity">
    <text evidence="2">Belongs to the shugoshin family.</text>
</comment>
<comment type="subcellular location">
    <subcellularLocation>
        <location evidence="1">Chromosome</location>
        <location evidence="1">Centromere</location>
    </subcellularLocation>
</comment>
<keyword evidence="8" id="KW-0137">Centromere</keyword>
<feature type="compositionally biased region" description="Basic residues" evidence="10">
    <location>
        <begin position="107"/>
        <end position="118"/>
    </location>
</feature>
<feature type="compositionally biased region" description="Low complexity" evidence="10">
    <location>
        <begin position="695"/>
        <end position="710"/>
    </location>
</feature>
<feature type="compositionally biased region" description="Polar residues" evidence="10">
    <location>
        <begin position="277"/>
        <end position="287"/>
    </location>
</feature>
<feature type="region of interest" description="Disordered" evidence="10">
    <location>
        <begin position="607"/>
        <end position="724"/>
    </location>
</feature>
<gene>
    <name evidence="13" type="ORF">QBC37DRAFT_417395</name>
</gene>
<feature type="compositionally biased region" description="Basic and acidic residues" evidence="10">
    <location>
        <begin position="292"/>
        <end position="309"/>
    </location>
</feature>
<feature type="compositionally biased region" description="Basic and acidic residues" evidence="10">
    <location>
        <begin position="319"/>
        <end position="332"/>
    </location>
</feature>
<comment type="caution">
    <text evidence="13">The sequence shown here is derived from an EMBL/GenBank/DDBJ whole genome shotgun (WGS) entry which is preliminary data.</text>
</comment>
<feature type="compositionally biased region" description="Basic and acidic residues" evidence="10">
    <location>
        <begin position="239"/>
        <end position="252"/>
    </location>
</feature>
<accession>A0AAN6YCT0</accession>
<feature type="region of interest" description="Disordered" evidence="10">
    <location>
        <begin position="104"/>
        <end position="136"/>
    </location>
</feature>
<feature type="domain" description="Shugoshin N-terminal coiled-coil" evidence="12">
    <location>
        <begin position="17"/>
        <end position="61"/>
    </location>
</feature>
<proteinExistence type="inferred from homology"/>
<evidence type="ECO:0000256" key="1">
    <source>
        <dbReference type="ARBA" id="ARBA00004584"/>
    </source>
</evidence>
<keyword evidence="14" id="KW-1185">Reference proteome</keyword>
<dbReference type="GO" id="GO:0005634">
    <property type="term" value="C:nucleus"/>
    <property type="evidence" value="ECO:0007669"/>
    <property type="project" value="InterPro"/>
</dbReference>
<evidence type="ECO:0000256" key="2">
    <source>
        <dbReference type="ARBA" id="ARBA00010845"/>
    </source>
</evidence>
<keyword evidence="4" id="KW-0132">Cell division</keyword>
<dbReference type="AlphaFoldDB" id="A0AAN6YCT0"/>
<keyword evidence="3" id="KW-0158">Chromosome</keyword>
<organism evidence="13 14">
    <name type="scientific">Rhypophila decipiens</name>
    <dbReference type="NCBI Taxonomy" id="261697"/>
    <lineage>
        <taxon>Eukaryota</taxon>
        <taxon>Fungi</taxon>
        <taxon>Dikarya</taxon>
        <taxon>Ascomycota</taxon>
        <taxon>Pezizomycotina</taxon>
        <taxon>Sordariomycetes</taxon>
        <taxon>Sordariomycetidae</taxon>
        <taxon>Sordariales</taxon>
        <taxon>Naviculisporaceae</taxon>
        <taxon>Rhypophila</taxon>
    </lineage>
</organism>
<feature type="coiled-coil region" evidence="9">
    <location>
        <begin position="39"/>
        <end position="66"/>
    </location>
</feature>
<evidence type="ECO:0000313" key="14">
    <source>
        <dbReference type="Proteomes" id="UP001301769"/>
    </source>
</evidence>
<evidence type="ECO:0008006" key="15">
    <source>
        <dbReference type="Google" id="ProtNLM"/>
    </source>
</evidence>
<feature type="compositionally biased region" description="Basic and acidic residues" evidence="10">
    <location>
        <begin position="261"/>
        <end position="273"/>
    </location>
</feature>
<dbReference type="GO" id="GO:0051301">
    <property type="term" value="P:cell division"/>
    <property type="evidence" value="ECO:0007669"/>
    <property type="project" value="UniProtKB-KW"/>
</dbReference>